<feature type="compositionally biased region" description="Polar residues" evidence="1">
    <location>
        <begin position="68"/>
        <end position="82"/>
    </location>
</feature>
<proteinExistence type="predicted"/>
<evidence type="ECO:0000256" key="1">
    <source>
        <dbReference type="SAM" id="MobiDB-lite"/>
    </source>
</evidence>
<dbReference type="EMBL" id="ML119756">
    <property type="protein sequence ID" value="RPA75808.1"/>
    <property type="molecule type" value="Genomic_DNA"/>
</dbReference>
<feature type="region of interest" description="Disordered" evidence="1">
    <location>
        <begin position="456"/>
        <end position="475"/>
    </location>
</feature>
<feature type="compositionally biased region" description="Low complexity" evidence="1">
    <location>
        <begin position="83"/>
        <end position="94"/>
    </location>
</feature>
<reference evidence="2 3" key="1">
    <citation type="journal article" date="2018" name="Nat. Ecol. Evol.">
        <title>Pezizomycetes genomes reveal the molecular basis of ectomycorrhizal truffle lifestyle.</title>
        <authorList>
            <person name="Murat C."/>
            <person name="Payen T."/>
            <person name="Noel B."/>
            <person name="Kuo A."/>
            <person name="Morin E."/>
            <person name="Chen J."/>
            <person name="Kohler A."/>
            <person name="Krizsan K."/>
            <person name="Balestrini R."/>
            <person name="Da Silva C."/>
            <person name="Montanini B."/>
            <person name="Hainaut M."/>
            <person name="Levati E."/>
            <person name="Barry K.W."/>
            <person name="Belfiori B."/>
            <person name="Cichocki N."/>
            <person name="Clum A."/>
            <person name="Dockter R.B."/>
            <person name="Fauchery L."/>
            <person name="Guy J."/>
            <person name="Iotti M."/>
            <person name="Le Tacon F."/>
            <person name="Lindquist E.A."/>
            <person name="Lipzen A."/>
            <person name="Malagnac F."/>
            <person name="Mello A."/>
            <person name="Molinier V."/>
            <person name="Miyauchi S."/>
            <person name="Poulain J."/>
            <person name="Riccioni C."/>
            <person name="Rubini A."/>
            <person name="Sitrit Y."/>
            <person name="Splivallo R."/>
            <person name="Traeger S."/>
            <person name="Wang M."/>
            <person name="Zifcakova L."/>
            <person name="Wipf D."/>
            <person name="Zambonelli A."/>
            <person name="Paolocci F."/>
            <person name="Nowrousian M."/>
            <person name="Ottonello S."/>
            <person name="Baldrian P."/>
            <person name="Spatafora J.W."/>
            <person name="Henrissat B."/>
            <person name="Nagy L.G."/>
            <person name="Aury J.M."/>
            <person name="Wincker P."/>
            <person name="Grigoriev I.V."/>
            <person name="Bonfante P."/>
            <person name="Martin F.M."/>
        </authorList>
    </citation>
    <scope>NUCLEOTIDE SEQUENCE [LARGE SCALE GENOMIC DNA]</scope>
    <source>
        <strain evidence="2 3">RN42</strain>
    </source>
</reference>
<gene>
    <name evidence="2" type="ORF">BJ508DRAFT_331714</name>
</gene>
<protein>
    <submittedName>
        <fullName evidence="2">Uncharacterized protein</fullName>
    </submittedName>
</protein>
<feature type="region of interest" description="Disordered" evidence="1">
    <location>
        <begin position="62"/>
        <end position="96"/>
    </location>
</feature>
<keyword evidence="3" id="KW-1185">Reference proteome</keyword>
<feature type="non-terminal residue" evidence="2">
    <location>
        <position position="653"/>
    </location>
</feature>
<evidence type="ECO:0000313" key="3">
    <source>
        <dbReference type="Proteomes" id="UP000275078"/>
    </source>
</evidence>
<dbReference type="AlphaFoldDB" id="A0A3N4HTG9"/>
<feature type="compositionally biased region" description="Pro residues" evidence="1">
    <location>
        <begin position="386"/>
        <end position="397"/>
    </location>
</feature>
<feature type="region of interest" description="Disordered" evidence="1">
    <location>
        <begin position="360"/>
        <end position="404"/>
    </location>
</feature>
<dbReference type="Proteomes" id="UP000275078">
    <property type="component" value="Unassembled WGS sequence"/>
</dbReference>
<sequence>MLAVFPPIHEPRLPRLRRTATDHVTGKMVIEDGNRMETPQQEGVRDQTHSIWQVPLTPPLTHLASHLPTPTHSNPASPTQHHLLSPASPAAESMPPSPLVRDAIKLYTAANGLRTIDKFRVFRVRGNTDPQLWDSLLADHPTPFYDEVDMQELSSRFNSQFNIWINSKPVSGSSVPTDQPVFSGLLPSFANASHPVDLSKELPLDPMTRIRWGNYTYHPQDHDYKIPFDEPRPESPWKSPSTPPPEQQHPVNTLAALLEAAVRANPQAFPQRSPAAWERLFSRKQHLPAIATAYDESCAEHSGQKSKALVEYPQARFQNISPQGMRMLVRELEKIPVTPRAASPLTQDYLDKEVWEPMPLQSGHESMDEGVSEQPMSVLPGTFISSPPPSSPPPPPVKRQYFSPDPYSIKPSSSPFCYTRMSPLKKRLFDPLPSPAAVPISEPDWPTENYNLSNLQEADASSPSDERSNSPPLVSIRYPSVPPLHSLPVTYPPVRPLSSFPDPALGSDPFAPVSPSLLQEFQDTFQARGPFTRGNVEPVVSSDDAFAPLSPSLLQEFQQSFANRQTPPIFAPQPTPAMPFMDHWQAAPSLADLDAPRILRSPIDPITESTGNPLLSSEIFSPIPSSFQYYPSTPNCQASLTSGIAGLQKIPDA</sequence>
<evidence type="ECO:0000313" key="2">
    <source>
        <dbReference type="EMBL" id="RPA75808.1"/>
    </source>
</evidence>
<organism evidence="2 3">
    <name type="scientific">Ascobolus immersus RN42</name>
    <dbReference type="NCBI Taxonomy" id="1160509"/>
    <lineage>
        <taxon>Eukaryota</taxon>
        <taxon>Fungi</taxon>
        <taxon>Dikarya</taxon>
        <taxon>Ascomycota</taxon>
        <taxon>Pezizomycotina</taxon>
        <taxon>Pezizomycetes</taxon>
        <taxon>Pezizales</taxon>
        <taxon>Ascobolaceae</taxon>
        <taxon>Ascobolus</taxon>
    </lineage>
</organism>
<feature type="region of interest" description="Disordered" evidence="1">
    <location>
        <begin position="228"/>
        <end position="249"/>
    </location>
</feature>
<accession>A0A3N4HTG9</accession>
<name>A0A3N4HTG9_ASCIM</name>